<reference evidence="2" key="1">
    <citation type="submission" date="2023-02" db="EMBL/GenBank/DDBJ databases">
        <title>Gut commensal Christensenella minuta modulates host metabolism via a new class of secondary bile acids.</title>
        <authorList>
            <person name="Liu C."/>
        </authorList>
    </citation>
    <scope>NUCLEOTIDE SEQUENCE</scope>
    <source>
        <strain evidence="2">CA70</strain>
    </source>
</reference>
<organism evidence="2">
    <name type="scientific">Christensenella massiliensis</name>
    <dbReference type="NCBI Taxonomy" id="1805714"/>
    <lineage>
        <taxon>Bacteria</taxon>
        <taxon>Bacillati</taxon>
        <taxon>Bacillota</taxon>
        <taxon>Clostridia</taxon>
        <taxon>Christensenellales</taxon>
        <taxon>Christensenellaceae</taxon>
        <taxon>Christensenella</taxon>
    </lineage>
</organism>
<protein>
    <submittedName>
        <fullName evidence="2">AAA family ATPase</fullName>
    </submittedName>
</protein>
<gene>
    <name evidence="2" type="ORF">PUP29_04950</name>
</gene>
<evidence type="ECO:0000313" key="2">
    <source>
        <dbReference type="EMBL" id="XCC63263.1"/>
    </source>
</evidence>
<evidence type="ECO:0000256" key="1">
    <source>
        <dbReference type="SAM" id="MobiDB-lite"/>
    </source>
</evidence>
<dbReference type="Gene3D" id="3.40.50.300">
    <property type="entry name" value="P-loop containing nucleotide triphosphate hydrolases"/>
    <property type="match status" value="1"/>
</dbReference>
<accession>A0AAU8AAK4</accession>
<dbReference type="RefSeq" id="WP_353423946.1">
    <property type="nucleotide sequence ID" value="NZ_CP117826.1"/>
</dbReference>
<dbReference type="AlphaFoldDB" id="A0AAU8AAK4"/>
<dbReference type="SUPFAM" id="SSF52540">
    <property type="entry name" value="P-loop containing nucleoside triphosphate hydrolases"/>
    <property type="match status" value="1"/>
</dbReference>
<sequence length="383" mass="42879">MTENEKTTALIPSVGADGGQPPHNSTNQSIPHETCESNPPEENIEEMREKIRRMNDPRYLHTVSMTELYQTAYKSRPPVIDGLLYSGAYILAGAPKIGKSFLVAQLAYHVSTGQRLWGYEVHSGTVLYLALEDDFQRIQSRMFMMYGVADTASLHFATAANKIGNGLDEQLENFMREHPDTKLIIIDTMQKIREVGGEAYSYASDYEIIGKLKQFADKHCICVLTVHHTRKQPAGDSFEMISGTTGLLGCADGSLLMQKKKRTALDATIDVVGRDQQDQILYLKKDAYTQIWDLEKVENELHKEPPDHILEAVAKLVSAEQPVWTGSPSALADVVSAGMVANALSKYLNVKSGRLLDEYHVRYENKVRHEGRRITLTYDAESK</sequence>
<feature type="region of interest" description="Disordered" evidence="1">
    <location>
        <begin position="1"/>
        <end position="42"/>
    </location>
</feature>
<name>A0AAU8AAK4_9FIRM</name>
<feature type="compositionally biased region" description="Polar residues" evidence="1">
    <location>
        <begin position="22"/>
        <end position="31"/>
    </location>
</feature>
<dbReference type="InterPro" id="IPR027417">
    <property type="entry name" value="P-loop_NTPase"/>
</dbReference>
<dbReference type="EMBL" id="CP117826">
    <property type="protein sequence ID" value="XCC63263.1"/>
    <property type="molecule type" value="Genomic_DNA"/>
</dbReference>
<dbReference type="Pfam" id="PF13481">
    <property type="entry name" value="AAA_25"/>
    <property type="match status" value="1"/>
</dbReference>
<proteinExistence type="predicted"/>